<dbReference type="InterPro" id="IPR011006">
    <property type="entry name" value="CheY-like_superfamily"/>
</dbReference>
<dbReference type="SUPFAM" id="SSF52172">
    <property type="entry name" value="CheY-like"/>
    <property type="match status" value="1"/>
</dbReference>
<dbReference type="KEGG" id="bgoe:IFJ75_04820"/>
<dbReference type="Pfam" id="PF00072">
    <property type="entry name" value="Response_reg"/>
    <property type="match status" value="1"/>
</dbReference>
<proteinExistence type="predicted"/>
<gene>
    <name evidence="3" type="ORF">IFJ75_04820</name>
</gene>
<accession>A0A975C609</accession>
<dbReference type="InterPro" id="IPR001789">
    <property type="entry name" value="Sig_transdc_resp-reg_receiver"/>
</dbReference>
<feature type="domain" description="Response regulatory" evidence="2">
    <location>
        <begin position="1"/>
        <end position="109"/>
    </location>
</feature>
<dbReference type="Gene3D" id="3.40.50.2300">
    <property type="match status" value="1"/>
</dbReference>
<evidence type="ECO:0000313" key="4">
    <source>
        <dbReference type="Proteomes" id="UP000663918"/>
    </source>
</evidence>
<evidence type="ECO:0000313" key="3">
    <source>
        <dbReference type="EMBL" id="QTC92227.1"/>
    </source>
</evidence>
<dbReference type="RefSeq" id="WP_207931507.1">
    <property type="nucleotide sequence ID" value="NZ_CP062222.1"/>
</dbReference>
<protein>
    <submittedName>
        <fullName evidence="3">Response regulator</fullName>
    </submittedName>
</protein>
<evidence type="ECO:0000256" key="1">
    <source>
        <dbReference type="PROSITE-ProRule" id="PRU00169"/>
    </source>
</evidence>
<sequence length="112" mass="12465">METAEVSDFPVDALHHIGCLTYEAAETETALALLERHPEISVLFTDINMPGIRDGLALAGETYRQRPDVRVIITSGQEHPTQAQMPPDGRFIAKPYNMDVITEMVRAFPRDG</sequence>
<keyword evidence="1" id="KW-0597">Phosphoprotein</keyword>
<evidence type="ECO:0000259" key="2">
    <source>
        <dbReference type="PROSITE" id="PS50110"/>
    </source>
</evidence>
<name>A0A975C609_9CAUL</name>
<organism evidence="3 4">
    <name type="scientific">Brevundimonas goettingensis</name>
    <dbReference type="NCBI Taxonomy" id="2774190"/>
    <lineage>
        <taxon>Bacteria</taxon>
        <taxon>Pseudomonadati</taxon>
        <taxon>Pseudomonadota</taxon>
        <taxon>Alphaproteobacteria</taxon>
        <taxon>Caulobacterales</taxon>
        <taxon>Caulobacteraceae</taxon>
        <taxon>Brevundimonas</taxon>
    </lineage>
</organism>
<dbReference type="GO" id="GO:0000160">
    <property type="term" value="P:phosphorelay signal transduction system"/>
    <property type="evidence" value="ECO:0007669"/>
    <property type="project" value="InterPro"/>
</dbReference>
<feature type="modified residue" description="4-aspartylphosphate" evidence="1">
    <location>
        <position position="46"/>
    </location>
</feature>
<keyword evidence="4" id="KW-1185">Reference proteome</keyword>
<dbReference type="AlphaFoldDB" id="A0A975C609"/>
<dbReference type="EMBL" id="CP062222">
    <property type="protein sequence ID" value="QTC92227.1"/>
    <property type="molecule type" value="Genomic_DNA"/>
</dbReference>
<dbReference type="PROSITE" id="PS50110">
    <property type="entry name" value="RESPONSE_REGULATORY"/>
    <property type="match status" value="1"/>
</dbReference>
<dbReference type="Proteomes" id="UP000663918">
    <property type="component" value="Chromosome"/>
</dbReference>
<reference evidence="3" key="1">
    <citation type="submission" date="2020-09" db="EMBL/GenBank/DDBJ databases">
        <title>Brevundimonas sp. LVF2 isolated from a puddle in Goettingen, Germany.</title>
        <authorList>
            <person name="Friedrich I."/>
            <person name="Klassen A."/>
            <person name="Hannes N."/>
            <person name="Schneider D."/>
            <person name="Hertel R."/>
            <person name="Daniel R."/>
        </authorList>
    </citation>
    <scope>NUCLEOTIDE SEQUENCE</scope>
    <source>
        <strain evidence="3">LVF2</strain>
    </source>
</reference>